<dbReference type="EMBL" id="CAUYUJ010015198">
    <property type="protein sequence ID" value="CAK0851005.1"/>
    <property type="molecule type" value="Genomic_DNA"/>
</dbReference>
<organism evidence="2 3">
    <name type="scientific">Prorocentrum cordatum</name>
    <dbReference type="NCBI Taxonomy" id="2364126"/>
    <lineage>
        <taxon>Eukaryota</taxon>
        <taxon>Sar</taxon>
        <taxon>Alveolata</taxon>
        <taxon>Dinophyceae</taxon>
        <taxon>Prorocentrales</taxon>
        <taxon>Prorocentraceae</taxon>
        <taxon>Prorocentrum</taxon>
    </lineage>
</organism>
<feature type="non-terminal residue" evidence="2">
    <location>
        <position position="809"/>
    </location>
</feature>
<accession>A0ABN9U0H1</accession>
<comment type="caution">
    <text evidence="2">The sequence shown here is derived from an EMBL/GenBank/DDBJ whole genome shotgun (WGS) entry which is preliminary data.</text>
</comment>
<evidence type="ECO:0000256" key="1">
    <source>
        <dbReference type="SAM" id="MobiDB-lite"/>
    </source>
</evidence>
<name>A0ABN9U0H1_9DINO</name>
<dbReference type="Proteomes" id="UP001189429">
    <property type="component" value="Unassembled WGS sequence"/>
</dbReference>
<feature type="region of interest" description="Disordered" evidence="1">
    <location>
        <begin position="26"/>
        <end position="64"/>
    </location>
</feature>
<gene>
    <name evidence="2" type="ORF">PCOR1329_LOCUS43272</name>
</gene>
<protein>
    <submittedName>
        <fullName evidence="2">Uncharacterized protein</fullName>
    </submittedName>
</protein>
<sequence>MAAIVPQNEAARLAAELDAMATFPSQVSQVPSPARVGAPAGNGGGVKRPSEHGHGGQESSGFEICGEGDSDLKAYIDQMRDTLTQDLSQMQTSVNATLASTATSVTNSCTALSTQVERRLAPLEATVRDHTTQIAEVMAEIKQLRTELGVAKSSTPAPPPTLAGANFDRPPDPTIIVLRCQSLVSKEGIREMAKHWLAQGAINDDQWEILGDPSSKRYLIKFKGAINYASRLVNQFLGLLKPSQHGGAWNKLCCVNIERVRMEVYAGPDKSPCQIKREVACKRAKTAFNVLCPDRKIYINREKGVLSYQWKELLEITPRLDDVPNLRWKPRNLADLGFDMETLRSKVTETLVRERTPPDQRPIPREIFKSAEYAKFLTSAWEVAPPSADMSQPQIHAYLKMLMREAARRARDSIIVHKLNSITAKFLIVRSCARAVFQNDFALASKLLRAHPLAREHLDVQPEVHAVSLRLPREFSVLSSALHHEAAKRFRVEIRRRAERESGCHRRSKFKKQQRRLTKMQQLWSPFDKRMYLAGVRLDSGSLVREPLQMSQQLGAHWREVFTAKPFLADQAADLLQRRAPELPQLDLPPPSSHALRKILGRVRPSAPGPDNLPCEARKNAPMGIEILTDSMRWMLEGFSLGADFNAVLAPWPSHWKSPPHAFYLLEASEGFPQIPNLSQAGVRALQALKDVQHEFPDKPLRNYFDVSGQVRAADSSISGRAVELQHRVVELAEVPRLAVAQRVVGEWAPGRWAPGVVEALHGDLCDVLYDDGQRQYRTLGAAGAAVHGPPAVVAGVRGRRLRGARAAQ</sequence>
<evidence type="ECO:0000313" key="3">
    <source>
        <dbReference type="Proteomes" id="UP001189429"/>
    </source>
</evidence>
<reference evidence="2" key="1">
    <citation type="submission" date="2023-10" db="EMBL/GenBank/DDBJ databases">
        <authorList>
            <person name="Chen Y."/>
            <person name="Shah S."/>
            <person name="Dougan E. K."/>
            <person name="Thang M."/>
            <person name="Chan C."/>
        </authorList>
    </citation>
    <scope>NUCLEOTIDE SEQUENCE [LARGE SCALE GENOMIC DNA]</scope>
</reference>
<evidence type="ECO:0000313" key="2">
    <source>
        <dbReference type="EMBL" id="CAK0851005.1"/>
    </source>
</evidence>
<proteinExistence type="predicted"/>
<keyword evidence="3" id="KW-1185">Reference proteome</keyword>